<keyword evidence="2" id="KW-0443">Lipid metabolism</keyword>
<dbReference type="PIRSF" id="PIRSF000862">
    <property type="entry name" value="Steryl_ester_lip"/>
    <property type="match status" value="1"/>
</dbReference>
<dbReference type="AlphaFoldDB" id="A0A151TQL0"/>
<dbReference type="InterPro" id="IPR025483">
    <property type="entry name" value="Lipase_euk"/>
</dbReference>
<dbReference type="InterPro" id="IPR029058">
    <property type="entry name" value="AB_hydrolase_fold"/>
</dbReference>
<proteinExistence type="inferred from homology"/>
<evidence type="ECO:0000259" key="5">
    <source>
        <dbReference type="Pfam" id="PF04083"/>
    </source>
</evidence>
<evidence type="ECO:0000256" key="2">
    <source>
        <dbReference type="PIRNR" id="PIRNR000862"/>
    </source>
</evidence>
<comment type="similarity">
    <text evidence="1 2">Belongs to the AB hydrolase superfamily. Lipase family.</text>
</comment>
<dbReference type="EMBL" id="CM003605">
    <property type="protein sequence ID" value="KYP69327.1"/>
    <property type="molecule type" value="Genomic_DNA"/>
</dbReference>
<dbReference type="STRING" id="3821.A0A151TQL0"/>
<dbReference type="Gene3D" id="3.40.50.1820">
    <property type="entry name" value="alpha/beta hydrolase"/>
    <property type="match status" value="1"/>
</dbReference>
<keyword evidence="7" id="KW-1185">Reference proteome</keyword>
<keyword evidence="2" id="KW-0378">Hydrolase</keyword>
<name>A0A151TQL0_CAJCA</name>
<dbReference type="PANTHER" id="PTHR11005">
    <property type="entry name" value="LYSOSOMAL ACID LIPASE-RELATED"/>
    <property type="match status" value="1"/>
</dbReference>
<evidence type="ECO:0000256" key="4">
    <source>
        <dbReference type="SAM" id="SignalP"/>
    </source>
</evidence>
<dbReference type="GO" id="GO:0016788">
    <property type="term" value="F:hydrolase activity, acting on ester bonds"/>
    <property type="evidence" value="ECO:0007669"/>
    <property type="project" value="InterPro"/>
</dbReference>
<dbReference type="Gramene" id="C.cajan_08270.t">
    <property type="protein sequence ID" value="C.cajan_08270.t"/>
    <property type="gene ID" value="C.cajan_08270"/>
</dbReference>
<feature type="active site" description="Charge relay system" evidence="3">
    <location>
        <position position="379"/>
    </location>
</feature>
<sequence length="403" mass="45130">MANTEVKLFSIVLLCITVVRGSKTFHQNNEWPTLDAVINDVGGICKTTVETQGYTCEEHKVTTNDGYILSMQRIPVGRSGKKVDKPPVLLQHGIFSDAKTWLGNSPDESLGFILADNGYDVWLANARGTQYSNGHKTLNPNDKAYWDWSWDELASYDLPAFVQYVYNYTGQQRMHYAGHSLGTLMALAALSQGQVLNMLRSSALLCPIAYMNQITSLPVKLAADTFIANDLYWLGISEFNQNGGAGSNFVEDICNKLNLNYSNLMSLVTGPNCCLSSSKTDRSSEPTATKNLIHLSQMIRTGKIAKYDYGDLVQNTMHYGQIFPPLYDMTTIPKEFPLFVSYGGQDMLADVNDVQLLLNDLKDHDKNKLVVLLKENYAHIDFVRAFNAKQMVYDPMMAFFQIN</sequence>
<keyword evidence="2" id="KW-0442">Lipid degradation</keyword>
<dbReference type="FunFam" id="3.40.50.1820:FF:000126">
    <property type="entry name" value="Lipase"/>
    <property type="match status" value="1"/>
</dbReference>
<dbReference type="InterPro" id="IPR006693">
    <property type="entry name" value="AB_hydrolase_lipase"/>
</dbReference>
<feature type="chain" id="PRO_5007589251" description="Lipase" evidence="4">
    <location>
        <begin position="22"/>
        <end position="403"/>
    </location>
</feature>
<dbReference type="Pfam" id="PF04083">
    <property type="entry name" value="Abhydro_lipase"/>
    <property type="match status" value="1"/>
</dbReference>
<feature type="active site" description="Nucleophile" evidence="3">
    <location>
        <position position="180"/>
    </location>
</feature>
<dbReference type="OrthoDB" id="9974421at2759"/>
<feature type="signal peptide" evidence="4">
    <location>
        <begin position="1"/>
        <end position="21"/>
    </location>
</feature>
<accession>A0A151TQL0</accession>
<gene>
    <name evidence="6" type="ORF">KK1_008516</name>
</gene>
<evidence type="ECO:0000256" key="3">
    <source>
        <dbReference type="PIRSR" id="PIRSR000862-1"/>
    </source>
</evidence>
<evidence type="ECO:0000256" key="1">
    <source>
        <dbReference type="ARBA" id="ARBA00010701"/>
    </source>
</evidence>
<reference evidence="6 7" key="1">
    <citation type="journal article" date="2012" name="Nat. Biotechnol.">
        <title>Draft genome sequence of pigeonpea (Cajanus cajan), an orphan legume crop of resource-poor farmers.</title>
        <authorList>
            <person name="Varshney R.K."/>
            <person name="Chen W."/>
            <person name="Li Y."/>
            <person name="Bharti A.K."/>
            <person name="Saxena R.K."/>
            <person name="Schlueter J.A."/>
            <person name="Donoghue M.T."/>
            <person name="Azam S."/>
            <person name="Fan G."/>
            <person name="Whaley A.M."/>
            <person name="Farmer A.D."/>
            <person name="Sheridan J."/>
            <person name="Iwata A."/>
            <person name="Tuteja R."/>
            <person name="Penmetsa R.V."/>
            <person name="Wu W."/>
            <person name="Upadhyaya H.D."/>
            <person name="Yang S.P."/>
            <person name="Shah T."/>
            <person name="Saxena K.B."/>
            <person name="Michael T."/>
            <person name="McCombie W.R."/>
            <person name="Yang B."/>
            <person name="Zhang G."/>
            <person name="Yang H."/>
            <person name="Wang J."/>
            <person name="Spillane C."/>
            <person name="Cook D.R."/>
            <person name="May G.D."/>
            <person name="Xu X."/>
            <person name="Jackson S.A."/>
        </authorList>
    </citation>
    <scope>NUCLEOTIDE SEQUENCE [LARGE SCALE GENOMIC DNA]</scope>
    <source>
        <strain evidence="7">cv. Asha</strain>
    </source>
</reference>
<evidence type="ECO:0000313" key="6">
    <source>
        <dbReference type="EMBL" id="KYP69327.1"/>
    </source>
</evidence>
<protein>
    <recommendedName>
        <fullName evidence="2">Lipase</fullName>
    </recommendedName>
</protein>
<evidence type="ECO:0000313" key="7">
    <source>
        <dbReference type="Proteomes" id="UP000075243"/>
    </source>
</evidence>
<dbReference type="SUPFAM" id="SSF53474">
    <property type="entry name" value="alpha/beta-Hydrolases"/>
    <property type="match status" value="1"/>
</dbReference>
<organism evidence="6 7">
    <name type="scientific">Cajanus cajan</name>
    <name type="common">Pigeon pea</name>
    <name type="synonym">Cajanus indicus</name>
    <dbReference type="NCBI Taxonomy" id="3821"/>
    <lineage>
        <taxon>Eukaryota</taxon>
        <taxon>Viridiplantae</taxon>
        <taxon>Streptophyta</taxon>
        <taxon>Embryophyta</taxon>
        <taxon>Tracheophyta</taxon>
        <taxon>Spermatophyta</taxon>
        <taxon>Magnoliopsida</taxon>
        <taxon>eudicotyledons</taxon>
        <taxon>Gunneridae</taxon>
        <taxon>Pentapetalae</taxon>
        <taxon>rosids</taxon>
        <taxon>fabids</taxon>
        <taxon>Fabales</taxon>
        <taxon>Fabaceae</taxon>
        <taxon>Papilionoideae</taxon>
        <taxon>50 kb inversion clade</taxon>
        <taxon>NPAAA clade</taxon>
        <taxon>indigoferoid/millettioid clade</taxon>
        <taxon>Phaseoleae</taxon>
        <taxon>Cajanus</taxon>
    </lineage>
</organism>
<feature type="domain" description="Partial AB-hydrolase lipase" evidence="5">
    <location>
        <begin position="48"/>
        <end position="104"/>
    </location>
</feature>
<feature type="active site" description="Charge relay system" evidence="3">
    <location>
        <position position="346"/>
    </location>
</feature>
<dbReference type="Proteomes" id="UP000075243">
    <property type="component" value="Chromosome 3"/>
</dbReference>
<dbReference type="GO" id="GO:0016042">
    <property type="term" value="P:lipid catabolic process"/>
    <property type="evidence" value="ECO:0007669"/>
    <property type="project" value="UniProtKB-KW"/>
</dbReference>
<keyword evidence="4" id="KW-0732">Signal</keyword>
<dbReference type="OMA" id="HLHFIWG"/>